<evidence type="ECO:0000313" key="5">
    <source>
        <dbReference type="Proteomes" id="UP000076765"/>
    </source>
</evidence>
<dbReference type="RefSeq" id="WP_063513558.1">
    <property type="nucleotide sequence ID" value="NZ_CP011158.1"/>
</dbReference>
<dbReference type="Gene3D" id="3.30.930.10">
    <property type="entry name" value="Bira Bifunctional Protein, Domain 2"/>
    <property type="match status" value="1"/>
</dbReference>
<dbReference type="KEGG" id="moi:MOVS_02050"/>
<feature type="domain" description="BPL/LPL catalytic" evidence="2">
    <location>
        <begin position="1"/>
        <end position="209"/>
    </location>
</feature>
<dbReference type="Proteomes" id="UP000076765">
    <property type="component" value="Chromosome"/>
</dbReference>
<dbReference type="InterPro" id="IPR004143">
    <property type="entry name" value="BPL_LPL_catalytic"/>
</dbReference>
<evidence type="ECO:0000256" key="1">
    <source>
        <dbReference type="ARBA" id="ARBA00022598"/>
    </source>
</evidence>
<accession>A0A378PI43</accession>
<dbReference type="PANTHER" id="PTHR12835:SF5">
    <property type="entry name" value="BIOTIN--PROTEIN LIGASE"/>
    <property type="match status" value="1"/>
</dbReference>
<sequence>MPDFLTATPHTHFDTTDSTNTQLIHAIKDGTHPHTAPHLYTANHQTAGRGQHGRTWVSGADNVFLSLYVPIGQGQFELHQLSGLLSLAVGYQLTQLKIIQTINQIRTENNLPPIGVKWANDVGFYDDKAGFFKKLSGILIEPVFKKLNDKNTLVGVVIGVGLNVNNSPVIKDGLYQATCLKESSDIKTTAQDLYIPMANAIFQAVEICNYCKEPMYLQNFIDKFNANHLLTDKLIHIFMQNNMTDIYAKGRCIGIGNQGELLLNDNGNINRIFAGMAKIVTN</sequence>
<evidence type="ECO:0000313" key="4">
    <source>
        <dbReference type="EMBL" id="STY86443.1"/>
    </source>
</evidence>
<evidence type="ECO:0000259" key="2">
    <source>
        <dbReference type="PROSITE" id="PS51733"/>
    </source>
</evidence>
<dbReference type="Proteomes" id="UP000255102">
    <property type="component" value="Unassembled WGS sequence"/>
</dbReference>
<reference evidence="3 5" key="1">
    <citation type="submission" date="2015-04" db="EMBL/GenBank/DDBJ databases">
        <authorList>
            <person name="Calcutt M.J."/>
            <person name="Foecking M.F."/>
        </authorList>
    </citation>
    <scope>NUCLEOTIDE SEQUENCE [LARGE SCALE GENOMIC DNA]</scope>
    <source>
        <strain evidence="3 5">199/55</strain>
    </source>
</reference>
<dbReference type="InterPro" id="IPR045864">
    <property type="entry name" value="aa-tRNA-synth_II/BPL/LPL"/>
</dbReference>
<protein>
    <submittedName>
        <fullName evidence="4">Bifunctional protein BirA</fullName>
    </submittedName>
    <submittedName>
        <fullName evidence="3">Biotin--protein ligase</fullName>
    </submittedName>
</protein>
<dbReference type="PANTHER" id="PTHR12835">
    <property type="entry name" value="BIOTIN PROTEIN LIGASE"/>
    <property type="match status" value="1"/>
</dbReference>
<dbReference type="STRING" id="29433.MOVS_02050"/>
<keyword evidence="1 3" id="KW-0436">Ligase</keyword>
<dbReference type="GO" id="GO:0005737">
    <property type="term" value="C:cytoplasm"/>
    <property type="evidence" value="ECO:0007669"/>
    <property type="project" value="TreeGrafter"/>
</dbReference>
<dbReference type="Pfam" id="PF03099">
    <property type="entry name" value="BPL_LplA_LipB"/>
    <property type="match status" value="1"/>
</dbReference>
<reference evidence="4 6" key="2">
    <citation type="submission" date="2018-06" db="EMBL/GenBank/DDBJ databases">
        <authorList>
            <consortium name="Pathogen Informatics"/>
            <person name="Doyle S."/>
        </authorList>
    </citation>
    <scope>NUCLEOTIDE SEQUENCE [LARGE SCALE GENOMIC DNA]</scope>
    <source>
        <strain evidence="4 6">NCTC11227</strain>
    </source>
</reference>
<dbReference type="InterPro" id="IPR004408">
    <property type="entry name" value="Biotin_CoA_COase_ligase"/>
</dbReference>
<dbReference type="EMBL" id="UGPW01000001">
    <property type="protein sequence ID" value="STY86443.1"/>
    <property type="molecule type" value="Genomic_DNA"/>
</dbReference>
<organism evidence="4 6">
    <name type="scientific">Moraxella ovis</name>
    <dbReference type="NCBI Taxonomy" id="29433"/>
    <lineage>
        <taxon>Bacteria</taxon>
        <taxon>Pseudomonadati</taxon>
        <taxon>Pseudomonadota</taxon>
        <taxon>Gammaproteobacteria</taxon>
        <taxon>Moraxellales</taxon>
        <taxon>Moraxellaceae</taxon>
        <taxon>Moraxella</taxon>
    </lineage>
</organism>
<proteinExistence type="predicted"/>
<dbReference type="EMBL" id="CP011158">
    <property type="protein sequence ID" value="ANB90981.1"/>
    <property type="molecule type" value="Genomic_DNA"/>
</dbReference>
<dbReference type="SUPFAM" id="SSF55681">
    <property type="entry name" value="Class II aaRS and biotin synthetases"/>
    <property type="match status" value="1"/>
</dbReference>
<dbReference type="NCBIfam" id="TIGR00121">
    <property type="entry name" value="birA_ligase"/>
    <property type="match status" value="1"/>
</dbReference>
<dbReference type="GO" id="GO:0004077">
    <property type="term" value="F:biotin--[biotin carboxyl-carrier protein] ligase activity"/>
    <property type="evidence" value="ECO:0007669"/>
    <property type="project" value="InterPro"/>
</dbReference>
<name>A0A378PI43_9GAMM</name>
<gene>
    <name evidence="4" type="primary">birA</name>
    <name evidence="3" type="ORF">MOVS_02050</name>
    <name evidence="4" type="ORF">NCTC11227_00424</name>
</gene>
<evidence type="ECO:0000313" key="3">
    <source>
        <dbReference type="EMBL" id="ANB90981.1"/>
    </source>
</evidence>
<dbReference type="AlphaFoldDB" id="A0A378PI43"/>
<keyword evidence="5" id="KW-1185">Reference proteome</keyword>
<evidence type="ECO:0000313" key="6">
    <source>
        <dbReference type="Proteomes" id="UP000255102"/>
    </source>
</evidence>
<dbReference type="PROSITE" id="PS51733">
    <property type="entry name" value="BPL_LPL_CATALYTIC"/>
    <property type="match status" value="1"/>
</dbReference>